<comment type="caution">
    <text evidence="1">The sequence shown here is derived from an EMBL/GenBank/DDBJ whole genome shotgun (WGS) entry which is preliminary data.</text>
</comment>
<dbReference type="Proteomes" id="UP001186974">
    <property type="component" value="Unassembled WGS sequence"/>
</dbReference>
<sequence length="72" mass="7803">MASEDQMLVPALNGTLIDPNLCTPSICSMEYAQIDYIPSLGGNLFYLIVFALLLVAQLGLGIFYKTWGFLGG</sequence>
<dbReference type="EMBL" id="JAWDJW010007239">
    <property type="protein sequence ID" value="KAK3062542.1"/>
    <property type="molecule type" value="Genomic_DNA"/>
</dbReference>
<reference evidence="1" key="1">
    <citation type="submission" date="2024-09" db="EMBL/GenBank/DDBJ databases">
        <title>Black Yeasts Isolated from many extreme environments.</title>
        <authorList>
            <person name="Coleine C."/>
            <person name="Stajich J.E."/>
            <person name="Selbmann L."/>
        </authorList>
    </citation>
    <scope>NUCLEOTIDE SEQUENCE</scope>
    <source>
        <strain evidence="1">CCFEE 5737</strain>
    </source>
</reference>
<feature type="non-terminal residue" evidence="1">
    <location>
        <position position="72"/>
    </location>
</feature>
<organism evidence="1 2">
    <name type="scientific">Coniosporium uncinatum</name>
    <dbReference type="NCBI Taxonomy" id="93489"/>
    <lineage>
        <taxon>Eukaryota</taxon>
        <taxon>Fungi</taxon>
        <taxon>Dikarya</taxon>
        <taxon>Ascomycota</taxon>
        <taxon>Pezizomycotina</taxon>
        <taxon>Dothideomycetes</taxon>
        <taxon>Dothideomycetes incertae sedis</taxon>
        <taxon>Coniosporium</taxon>
    </lineage>
</organism>
<keyword evidence="2" id="KW-1185">Reference proteome</keyword>
<gene>
    <name evidence="1" type="ORF">LTS18_003852</name>
</gene>
<evidence type="ECO:0000313" key="1">
    <source>
        <dbReference type="EMBL" id="KAK3062542.1"/>
    </source>
</evidence>
<protein>
    <submittedName>
        <fullName evidence="1">Uncharacterized protein</fullName>
    </submittedName>
</protein>
<accession>A0ACC3D6B8</accession>
<proteinExistence type="predicted"/>
<name>A0ACC3D6B8_9PEZI</name>
<evidence type="ECO:0000313" key="2">
    <source>
        <dbReference type="Proteomes" id="UP001186974"/>
    </source>
</evidence>